<keyword evidence="1" id="KW-0812">Transmembrane</keyword>
<feature type="domain" description="Inner membrane protein YgaP-like transmembrane" evidence="2">
    <location>
        <begin position="5"/>
        <end position="89"/>
    </location>
</feature>
<evidence type="ECO:0000313" key="3">
    <source>
        <dbReference type="EMBL" id="SVB52155.1"/>
    </source>
</evidence>
<name>A0A382EP39_9ZZZZ</name>
<organism evidence="3">
    <name type="scientific">marine metagenome</name>
    <dbReference type="NCBI Taxonomy" id="408172"/>
    <lineage>
        <taxon>unclassified sequences</taxon>
        <taxon>metagenomes</taxon>
        <taxon>ecological metagenomes</taxon>
    </lineage>
</organism>
<evidence type="ECO:0000256" key="1">
    <source>
        <dbReference type="SAM" id="Phobius"/>
    </source>
</evidence>
<dbReference type="EMBL" id="UINC01045417">
    <property type="protein sequence ID" value="SVB52155.1"/>
    <property type="molecule type" value="Genomic_DNA"/>
</dbReference>
<feature type="transmembrane region" description="Helical" evidence="1">
    <location>
        <begin position="61"/>
        <end position="82"/>
    </location>
</feature>
<protein>
    <recommendedName>
        <fullName evidence="2">Inner membrane protein YgaP-like transmembrane domain-containing protein</fullName>
    </recommendedName>
</protein>
<dbReference type="AlphaFoldDB" id="A0A382EP39"/>
<keyword evidence="1" id="KW-0472">Membrane</keyword>
<proteinExistence type="predicted"/>
<evidence type="ECO:0000259" key="2">
    <source>
        <dbReference type="Pfam" id="PF11127"/>
    </source>
</evidence>
<sequence>MPLTNEKALERILRISFGFCLVAWGFWVSGSYWLSYTTPIYPIPCWEWENLISHACLVERGLAIAIIGLIPLFTGVIGWCPLKAILRIK</sequence>
<dbReference type="InterPro" id="IPR021309">
    <property type="entry name" value="YgaP-like_TM"/>
</dbReference>
<keyword evidence="1" id="KW-1133">Transmembrane helix</keyword>
<dbReference type="Pfam" id="PF11127">
    <property type="entry name" value="YgaP-like_TM"/>
    <property type="match status" value="1"/>
</dbReference>
<reference evidence="3" key="1">
    <citation type="submission" date="2018-05" db="EMBL/GenBank/DDBJ databases">
        <authorList>
            <person name="Lanie J.A."/>
            <person name="Ng W.-L."/>
            <person name="Kazmierczak K.M."/>
            <person name="Andrzejewski T.M."/>
            <person name="Davidsen T.M."/>
            <person name="Wayne K.J."/>
            <person name="Tettelin H."/>
            <person name="Glass J.I."/>
            <person name="Rusch D."/>
            <person name="Podicherti R."/>
            <person name="Tsui H.-C.T."/>
            <person name="Winkler M.E."/>
        </authorList>
    </citation>
    <scope>NUCLEOTIDE SEQUENCE</scope>
</reference>
<accession>A0A382EP39</accession>
<feature type="transmembrane region" description="Helical" evidence="1">
    <location>
        <begin position="12"/>
        <end position="34"/>
    </location>
</feature>
<gene>
    <name evidence="3" type="ORF">METZ01_LOCUS205009</name>
</gene>